<dbReference type="GO" id="GO:0005886">
    <property type="term" value="C:plasma membrane"/>
    <property type="evidence" value="ECO:0007669"/>
    <property type="project" value="UniProtKB-SubCell"/>
</dbReference>
<gene>
    <name evidence="3" type="ORF">SP90_13735</name>
</gene>
<keyword evidence="2" id="KW-0812">Transmembrane</keyword>
<dbReference type="AlphaFoldDB" id="A0A1B7XA31"/>
<dbReference type="Pfam" id="PF02321">
    <property type="entry name" value="OEP"/>
    <property type="match status" value="2"/>
</dbReference>
<dbReference type="Gene3D" id="2.20.200.10">
    <property type="entry name" value="Outer membrane efflux proteins (OEP)"/>
    <property type="match status" value="1"/>
</dbReference>
<sequence>MKGYSGKWLVLIGACLLLSITVTGCFKVGADYEKPNLTEFTGTEWKVCAPLLQNDNVAVRWWTQFDDAELNRLVQALLRQNISLKIARERIVESRAQRGVTRADLLPRAYLGGYGLRTRAADDAKGLLGVPGGNQTNLFAAAALAGWELDLWGRVQRLVEAADNTIEANRAAYGDTAVSLVAELALSYVDACALESRIRLTERKMALQEQRVALTESRFHAGTGTLQELLLAQAAVRESRAQQHTFFQAKNFAENSIATLLGVPPSKFAFNQGCQLQVPMVAGLTVPASLLSRRPDIRKAEQEYAASVALIGAAKAERFPKIALGGVLSFQTSDVEKLFHADTLVYAFGGGVLLPVFTGGRIDAQIAVQESISEQRKYQLQQTVVEAVAEVENSAVGVAQRNKQVQELSCALQQVVKTVELTEQLFRGGLVGKDSVIQSDLEQLDINDALVVARQQELGEVIHLYRALGGGWDIADSSVAQLSGKAQTTTAKERVNE</sequence>
<dbReference type="OrthoDB" id="9783163at2"/>
<keyword evidence="4" id="KW-1185">Reference proteome</keyword>
<keyword evidence="2" id="KW-0564">Palmitate</keyword>
<evidence type="ECO:0000313" key="3">
    <source>
        <dbReference type="EMBL" id="OBQ46249.1"/>
    </source>
</evidence>
<dbReference type="Proteomes" id="UP000091979">
    <property type="component" value="Unassembled WGS sequence"/>
</dbReference>
<dbReference type="SUPFAM" id="SSF56954">
    <property type="entry name" value="Outer membrane efflux proteins (OEP)"/>
    <property type="match status" value="1"/>
</dbReference>
<evidence type="ECO:0000256" key="2">
    <source>
        <dbReference type="RuleBase" id="RU362097"/>
    </source>
</evidence>
<keyword evidence="2" id="KW-1134">Transmembrane beta strand</keyword>
<protein>
    <recommendedName>
        <fullName evidence="5">RND transporter</fullName>
    </recommendedName>
</protein>
<dbReference type="InterPro" id="IPR003423">
    <property type="entry name" value="OMP_efflux"/>
</dbReference>
<keyword evidence="2" id="KW-0449">Lipoprotein</keyword>
<evidence type="ECO:0000313" key="4">
    <source>
        <dbReference type="Proteomes" id="UP000091979"/>
    </source>
</evidence>
<keyword evidence="2" id="KW-0472">Membrane</keyword>
<dbReference type="RefSeq" id="WP_066857420.1">
    <property type="nucleotide sequence ID" value="NZ_JXMS01000028.1"/>
</dbReference>
<dbReference type="PANTHER" id="PTHR30203:SF30">
    <property type="entry name" value="OUTER MEMBRANE PROTEIN-RELATED"/>
    <property type="match status" value="1"/>
</dbReference>
<accession>A0A1B7XA31</accession>
<comment type="subcellular location">
    <subcellularLocation>
        <location evidence="2">Cell membrane</location>
        <topology evidence="2">Lipid-anchor</topology>
    </subcellularLocation>
</comment>
<proteinExistence type="inferred from homology"/>
<dbReference type="STRING" id="1560234.SP90_13735"/>
<comment type="caution">
    <text evidence="3">The sequence shown here is derived from an EMBL/GenBank/DDBJ whole genome shotgun (WGS) entry which is preliminary data.</text>
</comment>
<dbReference type="PATRIC" id="fig|1560234.3.peg.1861"/>
<dbReference type="NCBIfam" id="TIGR01845">
    <property type="entry name" value="outer_NodT"/>
    <property type="match status" value="1"/>
</dbReference>
<evidence type="ECO:0008006" key="5">
    <source>
        <dbReference type="Google" id="ProtNLM"/>
    </source>
</evidence>
<name>A0A1B7XA31_9BACT</name>
<organism evidence="3 4">
    <name type="scientific">Halodesulfovibrio spirochaetisodalis</name>
    <dbReference type="NCBI Taxonomy" id="1560234"/>
    <lineage>
        <taxon>Bacteria</taxon>
        <taxon>Pseudomonadati</taxon>
        <taxon>Thermodesulfobacteriota</taxon>
        <taxon>Desulfovibrionia</taxon>
        <taxon>Desulfovibrionales</taxon>
        <taxon>Desulfovibrionaceae</taxon>
        <taxon>Halodesulfovibrio</taxon>
    </lineage>
</organism>
<dbReference type="Gene3D" id="1.20.1600.10">
    <property type="entry name" value="Outer membrane efflux proteins (OEP)"/>
    <property type="match status" value="1"/>
</dbReference>
<dbReference type="InterPro" id="IPR010131">
    <property type="entry name" value="MdtP/NodT-like"/>
</dbReference>
<dbReference type="PROSITE" id="PS51257">
    <property type="entry name" value="PROKAR_LIPOPROTEIN"/>
    <property type="match status" value="1"/>
</dbReference>
<comment type="similarity">
    <text evidence="1 2">Belongs to the outer membrane factor (OMF) (TC 1.B.17) family.</text>
</comment>
<dbReference type="EMBL" id="JXMS01000028">
    <property type="protein sequence ID" value="OBQ46249.1"/>
    <property type="molecule type" value="Genomic_DNA"/>
</dbReference>
<dbReference type="GO" id="GO:0015562">
    <property type="term" value="F:efflux transmembrane transporter activity"/>
    <property type="evidence" value="ECO:0007669"/>
    <property type="project" value="InterPro"/>
</dbReference>
<reference evidence="3 4" key="1">
    <citation type="submission" date="2015-01" db="EMBL/GenBank/DDBJ databases">
        <title>Desulfovibrio sp. JC271 draft genome sequence.</title>
        <authorList>
            <person name="Shivani Y."/>
            <person name="Subhash Y."/>
            <person name="Sasikala C."/>
            <person name="Ramana C.V."/>
        </authorList>
    </citation>
    <scope>NUCLEOTIDE SEQUENCE [LARGE SCALE GENOMIC DNA]</scope>
    <source>
        <strain evidence="3 4">JC271</strain>
    </source>
</reference>
<dbReference type="PANTHER" id="PTHR30203">
    <property type="entry name" value="OUTER MEMBRANE CATION EFFLUX PROTEIN"/>
    <property type="match status" value="1"/>
</dbReference>
<evidence type="ECO:0000256" key="1">
    <source>
        <dbReference type="ARBA" id="ARBA00007613"/>
    </source>
</evidence>